<evidence type="ECO:0000313" key="11">
    <source>
        <dbReference type="Proteomes" id="UP001596110"/>
    </source>
</evidence>
<comment type="subcellular location">
    <subcellularLocation>
        <location evidence="2">Membrane</location>
    </subcellularLocation>
</comment>
<dbReference type="EC" id="2.7.13.3" evidence="3"/>
<dbReference type="InterPro" id="IPR036890">
    <property type="entry name" value="HATPase_C_sf"/>
</dbReference>
<keyword evidence="4" id="KW-0597">Phosphoprotein</keyword>
<feature type="transmembrane region" description="Helical" evidence="8">
    <location>
        <begin position="203"/>
        <end position="224"/>
    </location>
</feature>
<dbReference type="PROSITE" id="PS50109">
    <property type="entry name" value="HIS_KIN"/>
    <property type="match status" value="1"/>
</dbReference>
<protein>
    <recommendedName>
        <fullName evidence="3">histidine kinase</fullName>
        <ecNumber evidence="3">2.7.13.3</ecNumber>
    </recommendedName>
</protein>
<keyword evidence="11" id="KW-1185">Reference proteome</keyword>
<evidence type="ECO:0000256" key="1">
    <source>
        <dbReference type="ARBA" id="ARBA00000085"/>
    </source>
</evidence>
<dbReference type="SMART" id="SM00387">
    <property type="entry name" value="HATPase_c"/>
    <property type="match status" value="1"/>
</dbReference>
<evidence type="ECO:0000313" key="10">
    <source>
        <dbReference type="EMBL" id="MFC5631575.1"/>
    </source>
</evidence>
<dbReference type="EMBL" id="JBHSOJ010000022">
    <property type="protein sequence ID" value="MFC5631575.1"/>
    <property type="molecule type" value="Genomic_DNA"/>
</dbReference>
<evidence type="ECO:0000256" key="3">
    <source>
        <dbReference type="ARBA" id="ARBA00012438"/>
    </source>
</evidence>
<dbReference type="SMART" id="SM00388">
    <property type="entry name" value="HisKA"/>
    <property type="match status" value="1"/>
</dbReference>
<dbReference type="GO" id="GO:0016301">
    <property type="term" value="F:kinase activity"/>
    <property type="evidence" value="ECO:0007669"/>
    <property type="project" value="UniProtKB-KW"/>
</dbReference>
<dbReference type="InterPro" id="IPR050351">
    <property type="entry name" value="BphY/WalK/GraS-like"/>
</dbReference>
<keyword evidence="5" id="KW-0808">Transferase</keyword>
<evidence type="ECO:0000256" key="6">
    <source>
        <dbReference type="ARBA" id="ARBA00022777"/>
    </source>
</evidence>
<proteinExistence type="predicted"/>
<dbReference type="Proteomes" id="UP001596110">
    <property type="component" value="Unassembled WGS sequence"/>
</dbReference>
<feature type="domain" description="Histidine kinase" evidence="9">
    <location>
        <begin position="294"/>
        <end position="513"/>
    </location>
</feature>
<dbReference type="PANTHER" id="PTHR45453">
    <property type="entry name" value="PHOSPHATE REGULON SENSOR PROTEIN PHOR"/>
    <property type="match status" value="1"/>
</dbReference>
<dbReference type="InterPro" id="IPR003661">
    <property type="entry name" value="HisK_dim/P_dom"/>
</dbReference>
<sequence>MAIFTWIFLSLIMLEKVTMGISMTDLSKIEKELKRENFADKSLSIINRYGQFYEVISDGSVIYSSNPSKSYSFSPEELEIMLPYDTESYYTSTRYTEVDGKGRYFIQKNKEIADKYVASGVIVEEEEFVYLLDEQLNVLIANTSTRKESFTPREIGLLTQTLFDDFHVYKYDFKTNSGKKMTLVMFRPYDIMLVEQRFYDSTIFNLGILLIIVTIIIIVFTWRLNKRISMPLKVLNDAIKKLSQKDRIETVTDYNGPKELMEIFKTFNIVSLEFYNSEKKRQEVEESNQTMIANLSHDLRTPVTVIQGYSKALADNLIANETRERYTQIIYQKAVLLDELISSLFDFSQAQHPKFQLQTKTIDFCEYLRSYWAKHYDEFILQDYELEIDIPEIAYYAQLDTTSFTRALDNLLNNFLKYNPPKTRLTFTLKREKHVLILSIADNGTKISKEVAKTLFQPFVTGSPARTAGKSGAGLGLSIVKQFVIMHRGNIILRTENVAPYSKIFEITLPIDSYKK</sequence>
<keyword evidence="8" id="KW-0472">Membrane</keyword>
<name>A0ABW0UDC4_9STRE</name>
<evidence type="ECO:0000256" key="8">
    <source>
        <dbReference type="SAM" id="Phobius"/>
    </source>
</evidence>
<dbReference type="InterPro" id="IPR003594">
    <property type="entry name" value="HATPase_dom"/>
</dbReference>
<dbReference type="Pfam" id="PF02518">
    <property type="entry name" value="HATPase_c"/>
    <property type="match status" value="1"/>
</dbReference>
<dbReference type="SUPFAM" id="SSF55874">
    <property type="entry name" value="ATPase domain of HSP90 chaperone/DNA topoisomerase II/histidine kinase"/>
    <property type="match status" value="1"/>
</dbReference>
<keyword evidence="6 10" id="KW-0418">Kinase</keyword>
<dbReference type="Pfam" id="PF00512">
    <property type="entry name" value="HisKA"/>
    <property type="match status" value="1"/>
</dbReference>
<evidence type="ECO:0000256" key="4">
    <source>
        <dbReference type="ARBA" id="ARBA00022553"/>
    </source>
</evidence>
<accession>A0ABW0UDC4</accession>
<gene>
    <name evidence="10" type="ORF">ACFPQ3_08315</name>
</gene>
<dbReference type="InterPro" id="IPR036097">
    <property type="entry name" value="HisK_dim/P_sf"/>
</dbReference>
<dbReference type="InterPro" id="IPR004358">
    <property type="entry name" value="Sig_transdc_His_kin-like_C"/>
</dbReference>
<keyword evidence="7" id="KW-0902">Two-component regulatory system</keyword>
<dbReference type="InterPro" id="IPR005467">
    <property type="entry name" value="His_kinase_dom"/>
</dbReference>
<dbReference type="PRINTS" id="PR00344">
    <property type="entry name" value="BCTRLSENSOR"/>
</dbReference>
<dbReference type="RefSeq" id="WP_198039920.1">
    <property type="nucleotide sequence ID" value="NZ_JBHSOJ010000022.1"/>
</dbReference>
<organism evidence="10 11">
    <name type="scientific">Streptococcus caledonicus</name>
    <dbReference type="NCBI Taxonomy" id="2614158"/>
    <lineage>
        <taxon>Bacteria</taxon>
        <taxon>Bacillati</taxon>
        <taxon>Bacillota</taxon>
        <taxon>Bacilli</taxon>
        <taxon>Lactobacillales</taxon>
        <taxon>Streptococcaceae</taxon>
        <taxon>Streptococcus</taxon>
    </lineage>
</organism>
<evidence type="ECO:0000256" key="7">
    <source>
        <dbReference type="ARBA" id="ARBA00023012"/>
    </source>
</evidence>
<dbReference type="SUPFAM" id="SSF47384">
    <property type="entry name" value="Homodimeric domain of signal transducing histidine kinase"/>
    <property type="match status" value="1"/>
</dbReference>
<evidence type="ECO:0000256" key="2">
    <source>
        <dbReference type="ARBA" id="ARBA00004370"/>
    </source>
</evidence>
<dbReference type="PANTHER" id="PTHR45453:SF1">
    <property type="entry name" value="PHOSPHATE REGULON SENSOR PROTEIN PHOR"/>
    <property type="match status" value="1"/>
</dbReference>
<dbReference type="Gene3D" id="6.10.340.10">
    <property type="match status" value="1"/>
</dbReference>
<comment type="catalytic activity">
    <reaction evidence="1">
        <text>ATP + protein L-histidine = ADP + protein N-phospho-L-histidine.</text>
        <dbReference type="EC" id="2.7.13.3"/>
    </reaction>
</comment>
<dbReference type="CDD" id="cd00082">
    <property type="entry name" value="HisKA"/>
    <property type="match status" value="1"/>
</dbReference>
<keyword evidence="8" id="KW-0812">Transmembrane</keyword>
<dbReference type="Gene3D" id="1.10.287.130">
    <property type="match status" value="1"/>
</dbReference>
<reference evidence="11" key="1">
    <citation type="journal article" date="2019" name="Int. J. Syst. Evol. Microbiol.">
        <title>The Global Catalogue of Microorganisms (GCM) 10K type strain sequencing project: providing services to taxonomists for standard genome sequencing and annotation.</title>
        <authorList>
            <consortium name="The Broad Institute Genomics Platform"/>
            <consortium name="The Broad Institute Genome Sequencing Center for Infectious Disease"/>
            <person name="Wu L."/>
            <person name="Ma J."/>
        </authorList>
    </citation>
    <scope>NUCLEOTIDE SEQUENCE [LARGE SCALE GENOMIC DNA]</scope>
    <source>
        <strain evidence="11">DT43</strain>
    </source>
</reference>
<dbReference type="Gene3D" id="3.30.565.10">
    <property type="entry name" value="Histidine kinase-like ATPase, C-terminal domain"/>
    <property type="match status" value="1"/>
</dbReference>
<comment type="caution">
    <text evidence="10">The sequence shown here is derived from an EMBL/GenBank/DDBJ whole genome shotgun (WGS) entry which is preliminary data.</text>
</comment>
<evidence type="ECO:0000259" key="9">
    <source>
        <dbReference type="PROSITE" id="PS50109"/>
    </source>
</evidence>
<evidence type="ECO:0000256" key="5">
    <source>
        <dbReference type="ARBA" id="ARBA00022679"/>
    </source>
</evidence>
<keyword evidence="8" id="KW-1133">Transmembrane helix</keyword>